<keyword evidence="3" id="KW-0560">Oxidoreductase</keyword>
<dbReference type="EMBL" id="JBHTEB010000001">
    <property type="protein sequence ID" value="MFD0318609.1"/>
    <property type="molecule type" value="Genomic_DNA"/>
</dbReference>
<organism evidence="6 7">
    <name type="scientific">Streptomyces flavalbus</name>
    <dbReference type="NCBI Taxonomy" id="2665155"/>
    <lineage>
        <taxon>Bacteria</taxon>
        <taxon>Bacillati</taxon>
        <taxon>Actinomycetota</taxon>
        <taxon>Actinomycetes</taxon>
        <taxon>Kitasatosporales</taxon>
        <taxon>Streptomycetaceae</taxon>
        <taxon>Streptomyces</taxon>
    </lineage>
</organism>
<dbReference type="InterPro" id="IPR045313">
    <property type="entry name" value="CBR1-like"/>
</dbReference>
<evidence type="ECO:0000256" key="4">
    <source>
        <dbReference type="RuleBase" id="RU000363"/>
    </source>
</evidence>
<dbReference type="InterPro" id="IPR036291">
    <property type="entry name" value="NAD(P)-bd_dom_sf"/>
</dbReference>
<evidence type="ECO:0000259" key="5">
    <source>
        <dbReference type="SMART" id="SM00822"/>
    </source>
</evidence>
<evidence type="ECO:0000256" key="1">
    <source>
        <dbReference type="ARBA" id="ARBA00006484"/>
    </source>
</evidence>
<proteinExistence type="inferred from homology"/>
<feature type="domain" description="Ketoreductase" evidence="5">
    <location>
        <begin position="13"/>
        <end position="201"/>
    </location>
</feature>
<dbReference type="InterPro" id="IPR057326">
    <property type="entry name" value="KR_dom"/>
</dbReference>
<dbReference type="PANTHER" id="PTHR43490">
    <property type="entry name" value="(+)-NEOMENTHOL DEHYDROGENASE"/>
    <property type="match status" value="1"/>
</dbReference>
<dbReference type="SMART" id="SM00822">
    <property type="entry name" value="PKS_KR"/>
    <property type="match status" value="1"/>
</dbReference>
<dbReference type="InterPro" id="IPR002347">
    <property type="entry name" value="SDR_fam"/>
</dbReference>
<dbReference type="Pfam" id="PF00106">
    <property type="entry name" value="adh_short"/>
    <property type="match status" value="1"/>
</dbReference>
<accession>A0ABW2WHM6</accession>
<gene>
    <name evidence="6" type="ORF">ACFQZ6_31260</name>
</gene>
<name>A0ABW2WHM6_9ACTN</name>
<comment type="similarity">
    <text evidence="1 4">Belongs to the short-chain dehydrogenases/reductases (SDR) family.</text>
</comment>
<comment type="caution">
    <text evidence="6">The sequence shown here is derived from an EMBL/GenBank/DDBJ whole genome shotgun (WGS) entry which is preliminary data.</text>
</comment>
<reference evidence="7" key="1">
    <citation type="journal article" date="2019" name="Int. J. Syst. Evol. Microbiol.">
        <title>The Global Catalogue of Microorganisms (GCM) 10K type strain sequencing project: providing services to taxonomists for standard genome sequencing and annotation.</title>
        <authorList>
            <consortium name="The Broad Institute Genomics Platform"/>
            <consortium name="The Broad Institute Genome Sequencing Center for Infectious Disease"/>
            <person name="Wu L."/>
            <person name="Ma J."/>
        </authorList>
    </citation>
    <scope>NUCLEOTIDE SEQUENCE [LARGE SCALE GENOMIC DNA]</scope>
    <source>
        <strain evidence="7">CGMCC 4.7400</strain>
    </source>
</reference>
<dbReference type="SUPFAM" id="SSF51735">
    <property type="entry name" value="NAD(P)-binding Rossmann-fold domains"/>
    <property type="match status" value="1"/>
</dbReference>
<evidence type="ECO:0000313" key="6">
    <source>
        <dbReference type="EMBL" id="MFD0318609.1"/>
    </source>
</evidence>
<dbReference type="PRINTS" id="PR00080">
    <property type="entry name" value="SDRFAMILY"/>
</dbReference>
<evidence type="ECO:0000313" key="7">
    <source>
        <dbReference type="Proteomes" id="UP001597023"/>
    </source>
</evidence>
<dbReference type="Gene3D" id="3.40.50.720">
    <property type="entry name" value="NAD(P)-binding Rossmann-like Domain"/>
    <property type="match status" value="1"/>
</dbReference>
<dbReference type="PANTHER" id="PTHR43490:SF99">
    <property type="entry name" value="SHORT-CHAIN DEHYDROGENASE_REDUCTASE"/>
    <property type="match status" value="1"/>
</dbReference>
<evidence type="ECO:0000256" key="3">
    <source>
        <dbReference type="ARBA" id="ARBA00023002"/>
    </source>
</evidence>
<evidence type="ECO:0000256" key="2">
    <source>
        <dbReference type="ARBA" id="ARBA00022857"/>
    </source>
</evidence>
<dbReference type="PRINTS" id="PR00081">
    <property type="entry name" value="GDHRDH"/>
</dbReference>
<dbReference type="PROSITE" id="PS00061">
    <property type="entry name" value="ADH_SHORT"/>
    <property type="match status" value="1"/>
</dbReference>
<keyword evidence="7" id="KW-1185">Reference proteome</keyword>
<keyword evidence="2" id="KW-0521">NADP</keyword>
<dbReference type="RefSeq" id="WP_381615884.1">
    <property type="nucleotide sequence ID" value="NZ_JBHTEB010000001.1"/>
</dbReference>
<protein>
    <submittedName>
        <fullName evidence="6">SDR family oxidoreductase</fullName>
    </submittedName>
</protein>
<dbReference type="CDD" id="cd05324">
    <property type="entry name" value="carb_red_PTCR-like_SDR_c"/>
    <property type="match status" value="1"/>
</dbReference>
<sequence length="241" mass="25306">MAKQPDGGARELPVAVVTGGNRGIGYEVVRQLAQRGHRVVLGSRDLAKGEAAAARLDPRGSRVTAVQLDVADDASVAAMADRVTRELGRADVLVNNAAILYDTWAQARTADLDEVRRALETNLFGAWRTTQALLPLLRRSPHPRVVNVSSEAGALNWMSGGTPAYSVSKAALNALTRLLSGELGGRHRVLVNSVCPGWTATDMGGGGRPVPEGAAGVVWAATLPDDGPTGGFFRDGKPVAW</sequence>
<dbReference type="Proteomes" id="UP001597023">
    <property type="component" value="Unassembled WGS sequence"/>
</dbReference>
<dbReference type="InterPro" id="IPR020904">
    <property type="entry name" value="Sc_DH/Rdtase_CS"/>
</dbReference>